<evidence type="ECO:0000313" key="1">
    <source>
        <dbReference type="EMBL" id="AVQ10178.1"/>
    </source>
</evidence>
<dbReference type="EMBL" id="MH029516">
    <property type="protein sequence ID" value="AVQ10178.1"/>
    <property type="molecule type" value="Genomic_DNA"/>
</dbReference>
<reference evidence="1" key="1">
    <citation type="submission" date="2018-03" db="EMBL/GenBank/DDBJ databases">
        <title>Twenty-four Novel Viral Genomes identified from the Dushanzi Mud Volcanic Sediment in Xinjiang, China.</title>
        <authorList>
            <person name="Han L."/>
        </authorList>
    </citation>
    <scope>NUCLEOTIDE SEQUENCE</scope>
</reference>
<sequence length="92" mass="10362">MVQVICAIYDQAVGAYGRPMFLRSDGEAIRMFQDEVNREVRDGMPNMMFDHPEHFSLWNLGKYDDASGQFVTPAQGAVELVKGVQVAKRPQV</sequence>
<dbReference type="Pfam" id="PF20577">
    <property type="entry name" value="Phage_ORF5"/>
    <property type="match status" value="1"/>
</dbReference>
<proteinExistence type="predicted"/>
<name>A0A2R3UAA6_9VIRU</name>
<protein>
    <submittedName>
        <fullName evidence="1">DNA binding protein VP4</fullName>
    </submittedName>
</protein>
<organism evidence="1">
    <name type="scientific">Gokushovirinae environmental samples</name>
    <dbReference type="NCBI Taxonomy" id="1478972"/>
    <lineage>
        <taxon>Viruses</taxon>
        <taxon>Monodnaviria</taxon>
        <taxon>Sangervirae</taxon>
        <taxon>Phixviricota</taxon>
        <taxon>Malgrandaviricetes</taxon>
        <taxon>Petitvirales</taxon>
        <taxon>Microviridae</taxon>
        <taxon>environmental samples</taxon>
    </lineage>
</organism>
<accession>A0A2R3UAA6</accession>
<dbReference type="InterPro" id="IPR046781">
    <property type="entry name" value="Phage_ORF5"/>
</dbReference>